<dbReference type="Pfam" id="PF05193">
    <property type="entry name" value="Peptidase_M16_C"/>
    <property type="match status" value="2"/>
</dbReference>
<evidence type="ECO:0000256" key="3">
    <source>
        <dbReference type="ARBA" id="ARBA00022670"/>
    </source>
</evidence>
<feature type="domain" description="Peptidase M16 C-terminal" evidence="11">
    <location>
        <begin position="707"/>
        <end position="886"/>
    </location>
</feature>
<keyword evidence="6" id="KW-0862">Zinc</keyword>
<evidence type="ECO:0000256" key="5">
    <source>
        <dbReference type="ARBA" id="ARBA00022801"/>
    </source>
</evidence>
<evidence type="ECO:0000259" key="10">
    <source>
        <dbReference type="Pfam" id="PF00675"/>
    </source>
</evidence>
<keyword evidence="7" id="KW-0482">Metalloprotease</keyword>
<accession>A0A1E5T415</accession>
<evidence type="ECO:0000256" key="8">
    <source>
        <dbReference type="RuleBase" id="RU004447"/>
    </source>
</evidence>
<organism evidence="12 13">
    <name type="scientific">Flavivirga aquatica</name>
    <dbReference type="NCBI Taxonomy" id="1849968"/>
    <lineage>
        <taxon>Bacteria</taxon>
        <taxon>Pseudomonadati</taxon>
        <taxon>Bacteroidota</taxon>
        <taxon>Flavobacteriia</taxon>
        <taxon>Flavobacteriales</taxon>
        <taxon>Flavobacteriaceae</taxon>
        <taxon>Flavivirga</taxon>
    </lineage>
</organism>
<name>A0A1E5T415_9FLAO</name>
<protein>
    <recommendedName>
        <fullName evidence="14">Peptidase M16</fullName>
    </recommendedName>
</protein>
<evidence type="ECO:0000256" key="6">
    <source>
        <dbReference type="ARBA" id="ARBA00022833"/>
    </source>
</evidence>
<dbReference type="InterPro" id="IPR050626">
    <property type="entry name" value="Peptidase_M16"/>
</dbReference>
<dbReference type="GO" id="GO:0006508">
    <property type="term" value="P:proteolysis"/>
    <property type="evidence" value="ECO:0007669"/>
    <property type="project" value="UniProtKB-KW"/>
</dbReference>
<evidence type="ECO:0000256" key="9">
    <source>
        <dbReference type="SAM" id="SignalP"/>
    </source>
</evidence>
<dbReference type="GO" id="GO:0046872">
    <property type="term" value="F:metal ion binding"/>
    <property type="evidence" value="ECO:0007669"/>
    <property type="project" value="UniProtKB-KW"/>
</dbReference>
<evidence type="ECO:0000313" key="13">
    <source>
        <dbReference type="Proteomes" id="UP000095713"/>
    </source>
</evidence>
<dbReference type="OrthoDB" id="9811314at2"/>
<proteinExistence type="inferred from homology"/>
<comment type="caution">
    <text evidence="12">The sequence shown here is derived from an EMBL/GenBank/DDBJ whole genome shotgun (WGS) entry which is preliminary data.</text>
</comment>
<dbReference type="Proteomes" id="UP000095713">
    <property type="component" value="Unassembled WGS sequence"/>
</dbReference>
<dbReference type="AlphaFoldDB" id="A0A1E5T415"/>
<dbReference type="EMBL" id="MDJD01000049">
    <property type="protein sequence ID" value="OEK06125.1"/>
    <property type="molecule type" value="Genomic_DNA"/>
</dbReference>
<dbReference type="InterPro" id="IPR011765">
    <property type="entry name" value="Pept_M16_N"/>
</dbReference>
<feature type="chain" id="PRO_5009185933" description="Peptidase M16" evidence="9">
    <location>
        <begin position="37"/>
        <end position="956"/>
    </location>
</feature>
<keyword evidence="13" id="KW-1185">Reference proteome</keyword>
<dbReference type="Pfam" id="PF00675">
    <property type="entry name" value="Peptidase_M16"/>
    <property type="match status" value="1"/>
</dbReference>
<dbReference type="InterPro" id="IPR001431">
    <property type="entry name" value="Pept_M16_Zn_BS"/>
</dbReference>
<dbReference type="InterPro" id="IPR007863">
    <property type="entry name" value="Peptidase_M16_C"/>
</dbReference>
<keyword evidence="9" id="KW-0732">Signal</keyword>
<gene>
    <name evidence="12" type="ORF">A8C32_19025</name>
</gene>
<dbReference type="PANTHER" id="PTHR43690:SF17">
    <property type="entry name" value="PROTEIN YHJJ"/>
    <property type="match status" value="1"/>
</dbReference>
<dbReference type="Gene3D" id="3.30.830.10">
    <property type="entry name" value="Metalloenzyme, LuxS/M16 peptidase-like"/>
    <property type="match status" value="4"/>
</dbReference>
<dbReference type="SUPFAM" id="SSF63411">
    <property type="entry name" value="LuxS/MPP-like metallohydrolase"/>
    <property type="match status" value="4"/>
</dbReference>
<dbReference type="PANTHER" id="PTHR43690">
    <property type="entry name" value="NARDILYSIN"/>
    <property type="match status" value="1"/>
</dbReference>
<comment type="similarity">
    <text evidence="2 8">Belongs to the peptidase M16 family.</text>
</comment>
<evidence type="ECO:0000256" key="4">
    <source>
        <dbReference type="ARBA" id="ARBA00022723"/>
    </source>
</evidence>
<comment type="cofactor">
    <cofactor evidence="1">
        <name>Zn(2+)</name>
        <dbReference type="ChEBI" id="CHEBI:29105"/>
    </cofactor>
</comment>
<keyword evidence="3" id="KW-0645">Protease</keyword>
<keyword evidence="5" id="KW-0378">Hydrolase</keyword>
<evidence type="ECO:0000256" key="2">
    <source>
        <dbReference type="ARBA" id="ARBA00007261"/>
    </source>
</evidence>
<dbReference type="InterPro" id="IPR011249">
    <property type="entry name" value="Metalloenz_LuxS/M16"/>
</dbReference>
<feature type="domain" description="Peptidase M16 N-terminal" evidence="10">
    <location>
        <begin position="62"/>
        <end position="190"/>
    </location>
</feature>
<dbReference type="STRING" id="1849968.A8C32_19025"/>
<reference evidence="12 13" key="1">
    <citation type="submission" date="2016-05" db="EMBL/GenBank/DDBJ databases">
        <title>Draft Genome Sequence of Algibacter sp. Strain SK-16 Isolated from the Surface Water of Aburatsubo Inlet.</title>
        <authorList>
            <person name="Wong S.-K."/>
            <person name="Yoshizawa S."/>
            <person name="Nakajima Y."/>
            <person name="Ogura Y."/>
            <person name="Tetsuya H."/>
            <person name="Hamasaki K."/>
        </authorList>
    </citation>
    <scope>NUCLEOTIDE SEQUENCE [LARGE SCALE GENOMIC DNA]</scope>
    <source>
        <strain evidence="12 13">SK-16</strain>
    </source>
</reference>
<dbReference type="GO" id="GO:0004222">
    <property type="term" value="F:metalloendopeptidase activity"/>
    <property type="evidence" value="ECO:0007669"/>
    <property type="project" value="InterPro"/>
</dbReference>
<dbReference type="RefSeq" id="WP_069831014.1">
    <property type="nucleotide sequence ID" value="NZ_MDJD01000049.1"/>
</dbReference>
<evidence type="ECO:0008006" key="14">
    <source>
        <dbReference type="Google" id="ProtNLM"/>
    </source>
</evidence>
<evidence type="ECO:0000259" key="11">
    <source>
        <dbReference type="Pfam" id="PF05193"/>
    </source>
</evidence>
<feature type="domain" description="Peptidase M16 C-terminal" evidence="11">
    <location>
        <begin position="222"/>
        <end position="405"/>
    </location>
</feature>
<evidence type="ECO:0000313" key="12">
    <source>
        <dbReference type="EMBL" id="OEK06125.1"/>
    </source>
</evidence>
<evidence type="ECO:0000256" key="7">
    <source>
        <dbReference type="ARBA" id="ARBA00023049"/>
    </source>
</evidence>
<evidence type="ECO:0000256" key="1">
    <source>
        <dbReference type="ARBA" id="ARBA00001947"/>
    </source>
</evidence>
<sequence length="956" mass="109723">MKKNKIKTKLKSIKMIKIKLSVSITLIAFLSTFTRAQTKTTIPLPSEIKQGKLDNGMTYYILKNQNPKGKASFYFAQNVGAILEEDNEDGLAHFLEHMAFKGSKNFQESNGIDNFLQSKGFVLGEQYNAFTNWDQTLYYVQQVPAKDNAFIDQIMLMIHDWSGSLNLSEKDINDERDIISGEWRELQSSNYTLQKKTWPALYNNSKYTDRDVMGDVSYIKSFNSDLLRNFYKKWYRPDLQAIIIVGDIDVDIIENKVKALFSKIPKATNPKERFYIEIPENKETQYLLATEKADDIIDVNMTFIFREKEPKIINEAQLRSNFIKSLFSSMISKRYRQVINKQKSSAQSIRVGHTKLTALDGINQISISPRAGQELNAVAAAFTELERVKKYGFLKSELDLAKKNLKVSFENRADREKDKSNSAWANQLVSYFIEAKPVLSAKWTLDFLDKTLPSITTEEIGNYVNSFQDLNKCTIIISGPENDDTNYPSQKEILAVIKKVKASKIKKFNDNLDEVLKKPLLSEKLPIKKIKDKFNIEGIGEAKGYVLNNGVRVILMPSKEKNSNISMQAVSPGGLASLKTKDLIFIDSAIELVQNSGLGDFNASDLSQKLSTQSARVSLSYRGFHDIIQGRGLVKDLESMLQQTYLYFEKPRFDKTVFENKKQDWKNDFKRYYLNTEKSELYDAISILSSNGHPRSFPNKEEDFDAITFEQCKTIFKERFSDANDFSFVFIGNFDHKKALPLIQKYLGNLSTKPSSESFIDHKIESAKGISIREIEKDMQTPKTSISYNLVNNKIEYTTENALISQVIEAMLYTRFLSTLREDEGGTYGSQSYVTLTDIPKSELSVSIDLDSDPEKTENMIRIIKQELNNLTNDDTYSTDLKNAKTYLLDNRKDNQQSDFFWEEEIINIELFKRKHISFEDYKNKIDDITLEKIQDFAKKYIITSNVIQATLSPKK</sequence>
<dbReference type="PROSITE" id="PS00143">
    <property type="entry name" value="INSULINASE"/>
    <property type="match status" value="1"/>
</dbReference>
<keyword evidence="4" id="KW-0479">Metal-binding</keyword>
<feature type="signal peptide" evidence="9">
    <location>
        <begin position="1"/>
        <end position="36"/>
    </location>
</feature>